<dbReference type="PANTHER" id="PTHR35936:SF17">
    <property type="entry name" value="ARGININE-BINDING EXTRACELLULAR PROTEIN ARTP"/>
    <property type="match status" value="1"/>
</dbReference>
<keyword evidence="1" id="KW-0732">Signal</keyword>
<dbReference type="InterPro" id="IPR001638">
    <property type="entry name" value="Solute-binding_3/MltF_N"/>
</dbReference>
<name>A0A8J3MZU1_9CHLR</name>
<evidence type="ECO:0000256" key="1">
    <source>
        <dbReference type="ARBA" id="ARBA00022729"/>
    </source>
</evidence>
<keyword evidence="4" id="KW-1185">Reference proteome</keyword>
<dbReference type="CDD" id="cd01004">
    <property type="entry name" value="PBP2_MidA_like"/>
    <property type="match status" value="1"/>
</dbReference>
<evidence type="ECO:0000259" key="2">
    <source>
        <dbReference type="SMART" id="SM00062"/>
    </source>
</evidence>
<organism evidence="3 4">
    <name type="scientific">Reticulibacter mediterranei</name>
    <dbReference type="NCBI Taxonomy" id="2778369"/>
    <lineage>
        <taxon>Bacteria</taxon>
        <taxon>Bacillati</taxon>
        <taxon>Chloroflexota</taxon>
        <taxon>Ktedonobacteria</taxon>
        <taxon>Ktedonobacterales</taxon>
        <taxon>Reticulibacteraceae</taxon>
        <taxon>Reticulibacter</taxon>
    </lineage>
</organism>
<reference evidence="3" key="1">
    <citation type="submission" date="2020-10" db="EMBL/GenBank/DDBJ databases">
        <title>Taxonomic study of unclassified bacteria belonging to the class Ktedonobacteria.</title>
        <authorList>
            <person name="Yabe S."/>
            <person name="Wang C.M."/>
            <person name="Zheng Y."/>
            <person name="Sakai Y."/>
            <person name="Cavaletti L."/>
            <person name="Monciardini P."/>
            <person name="Donadio S."/>
        </authorList>
    </citation>
    <scope>NUCLEOTIDE SEQUENCE</scope>
    <source>
        <strain evidence="3">ID150040</strain>
    </source>
</reference>
<dbReference type="Gene3D" id="3.40.190.10">
    <property type="entry name" value="Periplasmic binding protein-like II"/>
    <property type="match status" value="2"/>
</dbReference>
<dbReference type="Pfam" id="PF00497">
    <property type="entry name" value="SBP_bac_3"/>
    <property type="match status" value="1"/>
</dbReference>
<dbReference type="PANTHER" id="PTHR35936">
    <property type="entry name" value="MEMBRANE-BOUND LYTIC MUREIN TRANSGLYCOSYLASE F"/>
    <property type="match status" value="1"/>
</dbReference>
<feature type="domain" description="Solute-binding protein family 3/N-terminal" evidence="2">
    <location>
        <begin position="25"/>
        <end position="254"/>
    </location>
</feature>
<evidence type="ECO:0000313" key="3">
    <source>
        <dbReference type="EMBL" id="GHO93474.1"/>
    </source>
</evidence>
<dbReference type="Proteomes" id="UP000597444">
    <property type="component" value="Unassembled WGS sequence"/>
</dbReference>
<protein>
    <submittedName>
        <fullName evidence="3">ABC transporter substrate-binding protein</fullName>
    </submittedName>
</protein>
<dbReference type="EMBL" id="BNJK01000001">
    <property type="protein sequence ID" value="GHO93474.1"/>
    <property type="molecule type" value="Genomic_DNA"/>
</dbReference>
<dbReference type="SUPFAM" id="SSF53850">
    <property type="entry name" value="Periplasmic binding protein-like II"/>
    <property type="match status" value="1"/>
</dbReference>
<evidence type="ECO:0000313" key="4">
    <source>
        <dbReference type="Proteomes" id="UP000597444"/>
    </source>
</evidence>
<dbReference type="SMART" id="SM00062">
    <property type="entry name" value="PBPb"/>
    <property type="match status" value="1"/>
</dbReference>
<sequence>MQRGAGTPDPTVSATPSLDVVASGVLTVGSYTNYPPQIYVDARTHQVEGFDADLIRAIGKRLGLRVEIVSLEFASLAEYVVNSDVDLAISAIPVTSALQKKVQFVPYLQGGEVLVVQQGNPLKITSVEDLCGQRVGVKVDTLEQEDLTMQSDSCKRNSKAPITISALADQQSVIQLLLKKQVVAVYQDAPQADYFIKQYPGHFEFGGPITNTTVEGIAIRKDNSSLFQAVQKSLVAMHKDGTYHALIVKWGLIHEETSRT</sequence>
<dbReference type="AlphaFoldDB" id="A0A8J3MZU1"/>
<gene>
    <name evidence="3" type="ORF">KSF_035220</name>
</gene>
<comment type="caution">
    <text evidence="3">The sequence shown here is derived from an EMBL/GenBank/DDBJ whole genome shotgun (WGS) entry which is preliminary data.</text>
</comment>
<proteinExistence type="predicted"/>
<accession>A0A8J3MZU1</accession>